<organism evidence="2 3">
    <name type="scientific">Hufsiella ginkgonis</name>
    <dbReference type="NCBI Taxonomy" id="2695274"/>
    <lineage>
        <taxon>Bacteria</taxon>
        <taxon>Pseudomonadati</taxon>
        <taxon>Bacteroidota</taxon>
        <taxon>Sphingobacteriia</taxon>
        <taxon>Sphingobacteriales</taxon>
        <taxon>Sphingobacteriaceae</taxon>
        <taxon>Hufsiella</taxon>
    </lineage>
</organism>
<accession>A0A7K1XYB5</accession>
<sequence>MSIKFRAFLLLSLLTLAGLASAQKNTIVISGNVSAAEDRQPVPHANISINGKGIATATNTAGRFALIIPEENLGDTLKVSCIGFMTRYFPVSGLSDKQALIISLTKNVTALKEVNVIYYDAQKILQKAIARIPGNYISHPHILRGFYRMYTHRDSLPLQLSEAVFDVYNFGYGDQHADQFKLLKARSETNSRDFDMLKLGQKPNSVFEDDIINHRAASGFLSDKGIPNHQFHVTDVVDFQGYQAYEMEFKEKPGSEGATFRGKMYIDTRTFAFIYFDFGLSPSAISDWRSSNFIAHALVSAGDVTIGLKQDSTGVLYQQVGKNWVLSHVQGDHLLALNTSDGKAVLAAHVKFNYQVTAVDTVAKSSFNTKLGRGENINDYKGNDDPKFWKDYNILLSDYDAEGTFKKIQEINKGLSKPK</sequence>
<keyword evidence="3" id="KW-1185">Reference proteome</keyword>
<gene>
    <name evidence="2" type="ORF">GS398_11690</name>
</gene>
<dbReference type="EMBL" id="WVHS01000002">
    <property type="protein sequence ID" value="MXV15970.1"/>
    <property type="molecule type" value="Genomic_DNA"/>
</dbReference>
<evidence type="ECO:0000256" key="1">
    <source>
        <dbReference type="SAM" id="SignalP"/>
    </source>
</evidence>
<evidence type="ECO:0000313" key="2">
    <source>
        <dbReference type="EMBL" id="MXV15970.1"/>
    </source>
</evidence>
<comment type="caution">
    <text evidence="2">The sequence shown here is derived from an EMBL/GenBank/DDBJ whole genome shotgun (WGS) entry which is preliminary data.</text>
</comment>
<feature type="signal peptide" evidence="1">
    <location>
        <begin position="1"/>
        <end position="22"/>
    </location>
</feature>
<evidence type="ECO:0008006" key="4">
    <source>
        <dbReference type="Google" id="ProtNLM"/>
    </source>
</evidence>
<feature type="chain" id="PRO_5029643292" description="Carboxypeptidase-like regulatory domain-containing protein" evidence="1">
    <location>
        <begin position="23"/>
        <end position="419"/>
    </location>
</feature>
<protein>
    <recommendedName>
        <fullName evidence="4">Carboxypeptidase-like regulatory domain-containing protein</fullName>
    </recommendedName>
</protein>
<keyword evidence="1" id="KW-0732">Signal</keyword>
<dbReference type="SUPFAM" id="SSF49464">
    <property type="entry name" value="Carboxypeptidase regulatory domain-like"/>
    <property type="match status" value="1"/>
</dbReference>
<evidence type="ECO:0000313" key="3">
    <source>
        <dbReference type="Proteomes" id="UP000451233"/>
    </source>
</evidence>
<dbReference type="AlphaFoldDB" id="A0A7K1XYB5"/>
<dbReference type="Pfam" id="PF13715">
    <property type="entry name" value="CarbopepD_reg_2"/>
    <property type="match status" value="1"/>
</dbReference>
<reference evidence="2 3" key="1">
    <citation type="submission" date="2019-11" db="EMBL/GenBank/DDBJ databases">
        <title>Pedobacter sp. HMF7056 Genome sequencing and assembly.</title>
        <authorList>
            <person name="Kang H."/>
            <person name="Kim H."/>
            <person name="Joh K."/>
        </authorList>
    </citation>
    <scope>NUCLEOTIDE SEQUENCE [LARGE SCALE GENOMIC DNA]</scope>
    <source>
        <strain evidence="2 3">HMF7056</strain>
    </source>
</reference>
<name>A0A7K1XYB5_9SPHI</name>
<dbReference type="RefSeq" id="WP_160906934.1">
    <property type="nucleotide sequence ID" value="NZ_WVHS01000002.1"/>
</dbReference>
<proteinExistence type="predicted"/>
<dbReference type="InterPro" id="IPR008969">
    <property type="entry name" value="CarboxyPept-like_regulatory"/>
</dbReference>
<dbReference type="Proteomes" id="UP000451233">
    <property type="component" value="Unassembled WGS sequence"/>
</dbReference>
<dbReference type="Gene3D" id="2.60.40.1120">
    <property type="entry name" value="Carboxypeptidase-like, regulatory domain"/>
    <property type="match status" value="1"/>
</dbReference>